<dbReference type="Proteomes" id="UP000626092">
    <property type="component" value="Unassembled WGS sequence"/>
</dbReference>
<keyword evidence="2" id="KW-1185">Reference proteome</keyword>
<name>A0A834LII6_RHOSS</name>
<accession>A0A834LII6</accession>
<protein>
    <submittedName>
        <fullName evidence="1">Uncharacterized protein</fullName>
    </submittedName>
</protein>
<organism evidence="1 2">
    <name type="scientific">Rhododendron simsii</name>
    <name type="common">Sims's rhododendron</name>
    <dbReference type="NCBI Taxonomy" id="118357"/>
    <lineage>
        <taxon>Eukaryota</taxon>
        <taxon>Viridiplantae</taxon>
        <taxon>Streptophyta</taxon>
        <taxon>Embryophyta</taxon>
        <taxon>Tracheophyta</taxon>
        <taxon>Spermatophyta</taxon>
        <taxon>Magnoliopsida</taxon>
        <taxon>eudicotyledons</taxon>
        <taxon>Gunneridae</taxon>
        <taxon>Pentapetalae</taxon>
        <taxon>asterids</taxon>
        <taxon>Ericales</taxon>
        <taxon>Ericaceae</taxon>
        <taxon>Ericoideae</taxon>
        <taxon>Rhodoreae</taxon>
        <taxon>Rhododendron</taxon>
    </lineage>
</organism>
<evidence type="ECO:0000313" key="1">
    <source>
        <dbReference type="EMBL" id="KAF7135429.1"/>
    </source>
</evidence>
<sequence length="254" mass="27816">MTTILRKLAYGALVDSVDEYAVLEVADENPVRGGVAGTDSSESSAEPVVVIVFHFCNRWQLHFGSKIIPKLAPVLFQGRGHSLNSTNSLVCNCRGREDEGEKISLPEMGSDGMMGTVLEFYLKVQIHVILLYSRREGFFIIEPEVRPISEFLAFCRSLCCQVKQIFLLKKGGPDKYEVQQADKYAIQQRSTCGPLDLLENAVFGMEILTPPFPRLFVPIGAAAAARRSAAALIQVTTKGEAQGMVSKFIGIGSV</sequence>
<reference evidence="1" key="1">
    <citation type="submission" date="2019-11" db="EMBL/GenBank/DDBJ databases">
        <authorList>
            <person name="Liu Y."/>
            <person name="Hou J."/>
            <person name="Li T.-Q."/>
            <person name="Guan C.-H."/>
            <person name="Wu X."/>
            <person name="Wu H.-Z."/>
            <person name="Ling F."/>
            <person name="Zhang R."/>
            <person name="Shi X.-G."/>
            <person name="Ren J.-P."/>
            <person name="Chen E.-F."/>
            <person name="Sun J.-M."/>
        </authorList>
    </citation>
    <scope>NUCLEOTIDE SEQUENCE</scope>
    <source>
        <strain evidence="1">Adult_tree_wgs_1</strain>
        <tissue evidence="1">Leaves</tissue>
    </source>
</reference>
<dbReference type="OrthoDB" id="1807730at2759"/>
<dbReference type="AlphaFoldDB" id="A0A834LII6"/>
<gene>
    <name evidence="1" type="ORF">RHSIM_Rhsim08G0123200</name>
</gene>
<evidence type="ECO:0000313" key="2">
    <source>
        <dbReference type="Proteomes" id="UP000626092"/>
    </source>
</evidence>
<comment type="caution">
    <text evidence="1">The sequence shown here is derived from an EMBL/GenBank/DDBJ whole genome shotgun (WGS) entry which is preliminary data.</text>
</comment>
<dbReference type="EMBL" id="WJXA01000008">
    <property type="protein sequence ID" value="KAF7135429.1"/>
    <property type="molecule type" value="Genomic_DNA"/>
</dbReference>
<proteinExistence type="predicted"/>